<name>A0A8H4AQ59_GIGMA</name>
<evidence type="ECO:0000313" key="3">
    <source>
        <dbReference type="Proteomes" id="UP000439903"/>
    </source>
</evidence>
<feature type="region of interest" description="Disordered" evidence="1">
    <location>
        <begin position="1"/>
        <end position="30"/>
    </location>
</feature>
<comment type="caution">
    <text evidence="2">The sequence shown here is derived from an EMBL/GenBank/DDBJ whole genome shotgun (WGS) entry which is preliminary data.</text>
</comment>
<accession>A0A8H4AQ59</accession>
<feature type="compositionally biased region" description="Basic residues" evidence="1">
    <location>
        <begin position="1"/>
        <end position="13"/>
    </location>
</feature>
<organism evidence="2 3">
    <name type="scientific">Gigaspora margarita</name>
    <dbReference type="NCBI Taxonomy" id="4874"/>
    <lineage>
        <taxon>Eukaryota</taxon>
        <taxon>Fungi</taxon>
        <taxon>Fungi incertae sedis</taxon>
        <taxon>Mucoromycota</taxon>
        <taxon>Glomeromycotina</taxon>
        <taxon>Glomeromycetes</taxon>
        <taxon>Diversisporales</taxon>
        <taxon>Gigasporaceae</taxon>
        <taxon>Gigaspora</taxon>
    </lineage>
</organism>
<feature type="compositionally biased region" description="Polar residues" evidence="1">
    <location>
        <begin position="14"/>
        <end position="24"/>
    </location>
</feature>
<dbReference type="EMBL" id="WTPW01000334">
    <property type="protein sequence ID" value="KAF0521614.1"/>
    <property type="molecule type" value="Genomic_DNA"/>
</dbReference>
<reference evidence="2 3" key="1">
    <citation type="journal article" date="2019" name="Environ. Microbiol.">
        <title>At the nexus of three kingdoms: the genome of the mycorrhizal fungus Gigaspora margarita provides insights into plant, endobacterial and fungal interactions.</title>
        <authorList>
            <person name="Venice F."/>
            <person name="Ghignone S."/>
            <person name="Salvioli di Fossalunga A."/>
            <person name="Amselem J."/>
            <person name="Novero M."/>
            <person name="Xianan X."/>
            <person name="Sedzielewska Toro K."/>
            <person name="Morin E."/>
            <person name="Lipzen A."/>
            <person name="Grigoriev I.V."/>
            <person name="Henrissat B."/>
            <person name="Martin F.M."/>
            <person name="Bonfante P."/>
        </authorList>
    </citation>
    <scope>NUCLEOTIDE SEQUENCE [LARGE SCALE GENOMIC DNA]</scope>
    <source>
        <strain evidence="2 3">BEG34</strain>
    </source>
</reference>
<evidence type="ECO:0000256" key="1">
    <source>
        <dbReference type="SAM" id="MobiDB-lite"/>
    </source>
</evidence>
<protein>
    <submittedName>
        <fullName evidence="2">Uncharacterized protein</fullName>
    </submittedName>
</protein>
<proteinExistence type="predicted"/>
<keyword evidence="3" id="KW-1185">Reference proteome</keyword>
<feature type="compositionally biased region" description="Acidic residues" evidence="1">
    <location>
        <begin position="56"/>
        <end position="73"/>
    </location>
</feature>
<gene>
    <name evidence="2" type="ORF">F8M41_015750</name>
</gene>
<evidence type="ECO:0000313" key="2">
    <source>
        <dbReference type="EMBL" id="KAF0521614.1"/>
    </source>
</evidence>
<feature type="region of interest" description="Disordered" evidence="1">
    <location>
        <begin position="49"/>
        <end position="73"/>
    </location>
</feature>
<sequence length="92" mass="10854">MPLPSKGKRRSKNQYRSANGQFHTKINHTAIISTDQEDMVDEFDKLYNSDRQSESDVSDLEWGDEEDSRWDDTENTETEIKIYQKLKELKLV</sequence>
<dbReference type="Proteomes" id="UP000439903">
    <property type="component" value="Unassembled WGS sequence"/>
</dbReference>
<dbReference type="AlphaFoldDB" id="A0A8H4AQ59"/>